<dbReference type="CDD" id="cd22456">
    <property type="entry name" value="KH-I_Rnc1_rpt2"/>
    <property type="match status" value="1"/>
</dbReference>
<reference evidence="5" key="1">
    <citation type="journal article" date="2023" name="Mol. Phylogenet. Evol.">
        <title>Genome-scale phylogeny and comparative genomics of the fungal order Sordariales.</title>
        <authorList>
            <person name="Hensen N."/>
            <person name="Bonometti L."/>
            <person name="Westerberg I."/>
            <person name="Brannstrom I.O."/>
            <person name="Guillou S."/>
            <person name="Cros-Aarteil S."/>
            <person name="Calhoun S."/>
            <person name="Haridas S."/>
            <person name="Kuo A."/>
            <person name="Mondo S."/>
            <person name="Pangilinan J."/>
            <person name="Riley R."/>
            <person name="LaButti K."/>
            <person name="Andreopoulos B."/>
            <person name="Lipzen A."/>
            <person name="Chen C."/>
            <person name="Yan M."/>
            <person name="Daum C."/>
            <person name="Ng V."/>
            <person name="Clum A."/>
            <person name="Steindorff A."/>
            <person name="Ohm R.A."/>
            <person name="Martin F."/>
            <person name="Silar P."/>
            <person name="Natvig D.O."/>
            <person name="Lalanne C."/>
            <person name="Gautier V."/>
            <person name="Ament-Velasquez S.L."/>
            <person name="Kruys A."/>
            <person name="Hutchinson M.I."/>
            <person name="Powell A.J."/>
            <person name="Barry K."/>
            <person name="Miller A.N."/>
            <person name="Grigoriev I.V."/>
            <person name="Debuchy R."/>
            <person name="Gladieux P."/>
            <person name="Hiltunen Thoren M."/>
            <person name="Johannesson H."/>
        </authorList>
    </citation>
    <scope>NUCLEOTIDE SEQUENCE</scope>
    <source>
        <strain evidence="5">CBS 731.68</strain>
    </source>
</reference>
<dbReference type="InterPro" id="IPR004087">
    <property type="entry name" value="KH_dom"/>
</dbReference>
<gene>
    <name evidence="5" type="ORF">N657DRAFT_656055</name>
</gene>
<evidence type="ECO:0000256" key="1">
    <source>
        <dbReference type="ARBA" id="ARBA00022737"/>
    </source>
</evidence>
<feature type="domain" description="K Homology" evidence="4">
    <location>
        <begin position="289"/>
        <end position="360"/>
    </location>
</feature>
<dbReference type="CDD" id="cd22455">
    <property type="entry name" value="KH-I_Rnc1_rpt1"/>
    <property type="match status" value="1"/>
</dbReference>
<accession>A0AAN6TZL1</accession>
<dbReference type="GeneID" id="87831425"/>
<reference evidence="5" key="2">
    <citation type="submission" date="2023-05" db="EMBL/GenBank/DDBJ databases">
        <authorList>
            <consortium name="Lawrence Berkeley National Laboratory"/>
            <person name="Steindorff A."/>
            <person name="Hensen N."/>
            <person name="Bonometti L."/>
            <person name="Westerberg I."/>
            <person name="Brannstrom I.O."/>
            <person name="Guillou S."/>
            <person name="Cros-Aarteil S."/>
            <person name="Calhoun S."/>
            <person name="Haridas S."/>
            <person name="Kuo A."/>
            <person name="Mondo S."/>
            <person name="Pangilinan J."/>
            <person name="Riley R."/>
            <person name="Labutti K."/>
            <person name="Andreopoulos B."/>
            <person name="Lipzen A."/>
            <person name="Chen C."/>
            <person name="Yanf M."/>
            <person name="Daum C."/>
            <person name="Ng V."/>
            <person name="Clum A."/>
            <person name="Ohm R."/>
            <person name="Martin F."/>
            <person name="Silar P."/>
            <person name="Natvig D."/>
            <person name="Lalanne C."/>
            <person name="Gautier V."/>
            <person name="Ament-Velasquez S.L."/>
            <person name="Kruys A."/>
            <person name="Hutchinson M.I."/>
            <person name="Powell A.J."/>
            <person name="Barry K."/>
            <person name="Miller A.N."/>
            <person name="Grigoriev I.V."/>
            <person name="Debuchy R."/>
            <person name="Gladieux P."/>
            <person name="Thoren M.H."/>
            <person name="Johannesson H."/>
        </authorList>
    </citation>
    <scope>NUCLEOTIDE SEQUENCE</scope>
    <source>
        <strain evidence="5">CBS 731.68</strain>
    </source>
</reference>
<dbReference type="PROSITE" id="PS50084">
    <property type="entry name" value="KH_TYPE_1"/>
    <property type="match status" value="3"/>
</dbReference>
<feature type="compositionally biased region" description="Pro residues" evidence="3">
    <location>
        <begin position="1"/>
        <end position="10"/>
    </location>
</feature>
<dbReference type="CDD" id="cd22457">
    <property type="entry name" value="KH-I_Rnc1_rpt3"/>
    <property type="match status" value="1"/>
</dbReference>
<organism evidence="5 6">
    <name type="scientific">Parathielavia appendiculata</name>
    <dbReference type="NCBI Taxonomy" id="2587402"/>
    <lineage>
        <taxon>Eukaryota</taxon>
        <taxon>Fungi</taxon>
        <taxon>Dikarya</taxon>
        <taxon>Ascomycota</taxon>
        <taxon>Pezizomycotina</taxon>
        <taxon>Sordariomycetes</taxon>
        <taxon>Sordariomycetidae</taxon>
        <taxon>Sordariales</taxon>
        <taxon>Chaetomiaceae</taxon>
        <taxon>Parathielavia</taxon>
    </lineage>
</organism>
<dbReference type="Pfam" id="PF00013">
    <property type="entry name" value="KH_1"/>
    <property type="match status" value="3"/>
</dbReference>
<sequence>MSAPQDPIPPNGADLSETMDQLNLGGDNEPRLGPDGEPAPKTDEEYAQTQLTLRAIVSSKEAGVIIGKGGKNVADLRDETGVKAGVSKVVQGVYDRVLTITGGCEAISRAYAVVARALLEGAPAMGMGGVMQSNGTHPIKLLISHNQMGTIIGRQGLKIKHIQDVSGVRMVAQKEMLPQSTERIVEVQGTPEGIQRAVWEICKCLVDDWQRGTGTVLYNPVVRTQGSGAPGVTGGSSYVQDRVPYGGSRVTRTGNGADFSNGGSRPYNRRSDSDAAARGPPTHDENGEEIQTQNISIPADMVGCIIGRAGSKISEIRKTSGARISIAKAPHDETGERMFTIMGSAKANETALFLLYENLEAEKMRRQQQAGQASE</sequence>
<dbReference type="Gene3D" id="3.30.1370.10">
    <property type="entry name" value="K Homology domain, type 1"/>
    <property type="match status" value="3"/>
</dbReference>
<dbReference type="PANTHER" id="PTHR10288">
    <property type="entry name" value="KH DOMAIN CONTAINING RNA BINDING PROTEIN"/>
    <property type="match status" value="1"/>
</dbReference>
<evidence type="ECO:0000259" key="4">
    <source>
        <dbReference type="SMART" id="SM00322"/>
    </source>
</evidence>
<dbReference type="RefSeq" id="XP_062647459.1">
    <property type="nucleotide sequence ID" value="XM_062794656.1"/>
</dbReference>
<proteinExistence type="predicted"/>
<evidence type="ECO:0000256" key="2">
    <source>
        <dbReference type="PROSITE-ProRule" id="PRU00117"/>
    </source>
</evidence>
<dbReference type="AlphaFoldDB" id="A0AAN6TZL1"/>
<feature type="domain" description="K Homology" evidence="4">
    <location>
        <begin position="49"/>
        <end position="119"/>
    </location>
</feature>
<dbReference type="SMART" id="SM00322">
    <property type="entry name" value="KH"/>
    <property type="match status" value="3"/>
</dbReference>
<feature type="domain" description="K Homology" evidence="4">
    <location>
        <begin position="135"/>
        <end position="206"/>
    </location>
</feature>
<feature type="compositionally biased region" description="Basic and acidic residues" evidence="3">
    <location>
        <begin position="269"/>
        <end position="285"/>
    </location>
</feature>
<dbReference type="GO" id="GO:0003723">
    <property type="term" value="F:RNA binding"/>
    <property type="evidence" value="ECO:0007669"/>
    <property type="project" value="UniProtKB-UniRule"/>
</dbReference>
<keyword evidence="1" id="KW-0677">Repeat</keyword>
<evidence type="ECO:0000256" key="3">
    <source>
        <dbReference type="SAM" id="MobiDB-lite"/>
    </source>
</evidence>
<dbReference type="SUPFAM" id="SSF54791">
    <property type="entry name" value="Eukaryotic type KH-domain (KH-domain type I)"/>
    <property type="match status" value="3"/>
</dbReference>
<dbReference type="EMBL" id="MU853228">
    <property type="protein sequence ID" value="KAK4123688.1"/>
    <property type="molecule type" value="Genomic_DNA"/>
</dbReference>
<dbReference type="InterPro" id="IPR049786">
    <property type="entry name" value="Rnc1_KH-I_3"/>
</dbReference>
<dbReference type="Proteomes" id="UP001302602">
    <property type="component" value="Unassembled WGS sequence"/>
</dbReference>
<evidence type="ECO:0000313" key="5">
    <source>
        <dbReference type="EMBL" id="KAK4123688.1"/>
    </source>
</evidence>
<feature type="region of interest" description="Disordered" evidence="3">
    <location>
        <begin position="1"/>
        <end position="44"/>
    </location>
</feature>
<keyword evidence="2" id="KW-0694">RNA-binding</keyword>
<name>A0AAN6TZL1_9PEZI</name>
<dbReference type="InterPro" id="IPR004088">
    <property type="entry name" value="KH_dom_type_1"/>
</dbReference>
<protein>
    <recommendedName>
        <fullName evidence="4">K Homology domain-containing protein</fullName>
    </recommendedName>
</protein>
<dbReference type="InterPro" id="IPR036612">
    <property type="entry name" value="KH_dom_type_1_sf"/>
</dbReference>
<comment type="caution">
    <text evidence="5">The sequence shown here is derived from an EMBL/GenBank/DDBJ whole genome shotgun (WGS) entry which is preliminary data.</text>
</comment>
<feature type="region of interest" description="Disordered" evidence="3">
    <location>
        <begin position="225"/>
        <end position="292"/>
    </location>
</feature>
<feature type="compositionally biased region" description="Basic and acidic residues" evidence="3">
    <location>
        <begin position="28"/>
        <end position="44"/>
    </location>
</feature>
<keyword evidence="6" id="KW-1185">Reference proteome</keyword>
<evidence type="ECO:0000313" key="6">
    <source>
        <dbReference type="Proteomes" id="UP001302602"/>
    </source>
</evidence>